<reference evidence="2 3" key="1">
    <citation type="submission" date="2016-02" db="EMBL/GenBank/DDBJ databases">
        <title>Draft genome sequence of the strain BR 10247T Bradyrhizobium neotropicale isolated from nodules of Centrolobium paraense.</title>
        <authorList>
            <person name="Simoes-Araujo J.L."/>
            <person name="Barauna A.C."/>
            <person name="Silva K."/>
            <person name="Zilli J.E."/>
        </authorList>
    </citation>
    <scope>NUCLEOTIDE SEQUENCE [LARGE SCALE GENOMIC DNA]</scope>
    <source>
        <strain evidence="2 3">BR 10247</strain>
    </source>
</reference>
<evidence type="ECO:0000259" key="1">
    <source>
        <dbReference type="Pfam" id="PF12697"/>
    </source>
</evidence>
<feature type="domain" description="AB hydrolase-1" evidence="1">
    <location>
        <begin position="20"/>
        <end position="257"/>
    </location>
</feature>
<comment type="caution">
    <text evidence="2">The sequence shown here is derived from an EMBL/GenBank/DDBJ whole genome shotgun (WGS) entry which is preliminary data.</text>
</comment>
<evidence type="ECO:0000313" key="2">
    <source>
        <dbReference type="EMBL" id="OAF05972.1"/>
    </source>
</evidence>
<dbReference type="AlphaFoldDB" id="A0A176YH55"/>
<sequence>MVECPDRRIEYREQGSGPTILFVPGSWSTGALWRSVIALLGDSFRAVTMSLLGYGDTEERRTPDDISIEREIDIVEAVIQRTNSPVHLVGHSWGATVCLATVLRDRTKIAGMTLIEATPFNLLRHSGDLALYEQVRAMADAYVRACDDGKLLAARSIIDFYGGDGSFDALPARTQDYIVATTPTNVLDWSSAWSFDVPLAAYASITAPSLFVRGERGHPAVQRIAEVLTGAVSRSSLVTVPGASHFMIATHTSDVARLIREHVARVETLR</sequence>
<name>A0A176YH55_9BRAD</name>
<dbReference type="InterPro" id="IPR029058">
    <property type="entry name" value="AB_hydrolase_fold"/>
</dbReference>
<dbReference type="Gene3D" id="3.40.50.1820">
    <property type="entry name" value="alpha/beta hydrolase"/>
    <property type="match status" value="1"/>
</dbReference>
<dbReference type="SUPFAM" id="SSF53474">
    <property type="entry name" value="alpha/beta-Hydrolases"/>
    <property type="match status" value="1"/>
</dbReference>
<evidence type="ECO:0000313" key="3">
    <source>
        <dbReference type="Proteomes" id="UP000077173"/>
    </source>
</evidence>
<dbReference type="InterPro" id="IPR000639">
    <property type="entry name" value="Epox_hydrolase-like"/>
</dbReference>
<dbReference type="PRINTS" id="PR00412">
    <property type="entry name" value="EPOXHYDRLASE"/>
</dbReference>
<dbReference type="EMBL" id="LSEF01000124">
    <property type="protein sequence ID" value="OAF05972.1"/>
    <property type="molecule type" value="Genomic_DNA"/>
</dbReference>
<dbReference type="Pfam" id="PF12697">
    <property type="entry name" value="Abhydrolase_6"/>
    <property type="match status" value="1"/>
</dbReference>
<dbReference type="GO" id="GO:0003824">
    <property type="term" value="F:catalytic activity"/>
    <property type="evidence" value="ECO:0007669"/>
    <property type="project" value="InterPro"/>
</dbReference>
<proteinExistence type="predicted"/>
<protein>
    <recommendedName>
        <fullName evidence="1">AB hydrolase-1 domain-containing protein</fullName>
    </recommendedName>
</protein>
<dbReference type="Proteomes" id="UP000077173">
    <property type="component" value="Unassembled WGS sequence"/>
</dbReference>
<accession>A0A176YH55</accession>
<keyword evidence="3" id="KW-1185">Reference proteome</keyword>
<dbReference type="InterPro" id="IPR050266">
    <property type="entry name" value="AB_hydrolase_sf"/>
</dbReference>
<gene>
    <name evidence="2" type="ORF">AXW67_33000</name>
</gene>
<organism evidence="2 3">
    <name type="scientific">Bradyrhizobium neotropicale</name>
    <dbReference type="NCBI Taxonomy" id="1497615"/>
    <lineage>
        <taxon>Bacteria</taxon>
        <taxon>Pseudomonadati</taxon>
        <taxon>Pseudomonadota</taxon>
        <taxon>Alphaproteobacteria</taxon>
        <taxon>Hyphomicrobiales</taxon>
        <taxon>Nitrobacteraceae</taxon>
        <taxon>Bradyrhizobium</taxon>
    </lineage>
</organism>
<dbReference type="PANTHER" id="PTHR43798">
    <property type="entry name" value="MONOACYLGLYCEROL LIPASE"/>
    <property type="match status" value="1"/>
</dbReference>
<dbReference type="InterPro" id="IPR000073">
    <property type="entry name" value="AB_hydrolase_1"/>
</dbReference>